<feature type="transmembrane region" description="Helical" evidence="8">
    <location>
        <begin position="366"/>
        <end position="384"/>
    </location>
</feature>
<reference evidence="12" key="1">
    <citation type="submission" date="2015-10" db="EMBL/GenBank/DDBJ databases">
        <authorList>
            <person name="Regsiter A."/>
            <person name="william w."/>
        </authorList>
    </citation>
    <scope>NUCLEOTIDE SEQUENCE</scope>
    <source>
        <strain evidence="12">Montdore</strain>
    </source>
</reference>
<organism evidence="12 13">
    <name type="scientific">Tuber aestivum</name>
    <name type="common">summer truffle</name>
    <dbReference type="NCBI Taxonomy" id="59557"/>
    <lineage>
        <taxon>Eukaryota</taxon>
        <taxon>Fungi</taxon>
        <taxon>Dikarya</taxon>
        <taxon>Ascomycota</taxon>
        <taxon>Pezizomycotina</taxon>
        <taxon>Pezizomycetes</taxon>
        <taxon>Pezizales</taxon>
        <taxon>Tuberaceae</taxon>
        <taxon>Tuber</taxon>
    </lineage>
</organism>
<evidence type="ECO:0000313" key="12">
    <source>
        <dbReference type="EMBL" id="CUS11706.1"/>
    </source>
</evidence>
<evidence type="ECO:0000256" key="2">
    <source>
        <dbReference type="ARBA" id="ARBA00022448"/>
    </source>
</evidence>
<feature type="region of interest" description="Disordered" evidence="7">
    <location>
        <begin position="180"/>
        <end position="248"/>
    </location>
</feature>
<keyword evidence="9" id="KW-0732">Signal</keyword>
<dbReference type="Proteomes" id="UP001412239">
    <property type="component" value="Unassembled WGS sequence"/>
</dbReference>
<evidence type="ECO:0000256" key="4">
    <source>
        <dbReference type="ARBA" id="ARBA00022982"/>
    </source>
</evidence>
<evidence type="ECO:0000259" key="10">
    <source>
        <dbReference type="PROSITE" id="PS50836"/>
    </source>
</evidence>
<dbReference type="InterPro" id="IPR015920">
    <property type="entry name" value="Cellobiose_DH-like_cyt"/>
</dbReference>
<feature type="domain" description="DOMON" evidence="10">
    <location>
        <begin position="35"/>
        <end position="152"/>
    </location>
</feature>
<dbReference type="CDD" id="cd09630">
    <property type="entry name" value="CDH_like_cytochrome"/>
    <property type="match status" value="1"/>
</dbReference>
<gene>
    <name evidence="12" type="ORF">GSTUAT00004161001</name>
</gene>
<dbReference type="InterPro" id="IPR005018">
    <property type="entry name" value="DOMON_domain"/>
</dbReference>
<dbReference type="PROSITE" id="PS50836">
    <property type="entry name" value="DOMON"/>
    <property type="match status" value="1"/>
</dbReference>
<keyword evidence="3 8" id="KW-0812">Transmembrane</keyword>
<dbReference type="InterPro" id="IPR006593">
    <property type="entry name" value="Cyt_b561/ferric_Rdtase_TM"/>
</dbReference>
<evidence type="ECO:0000256" key="1">
    <source>
        <dbReference type="ARBA" id="ARBA00004370"/>
    </source>
</evidence>
<protein>
    <recommendedName>
        <fullName evidence="14">DOMON domain-containing protein</fullName>
    </recommendedName>
</protein>
<evidence type="ECO:0000259" key="11">
    <source>
        <dbReference type="PROSITE" id="PS50939"/>
    </source>
</evidence>
<evidence type="ECO:0000256" key="9">
    <source>
        <dbReference type="SAM" id="SignalP"/>
    </source>
</evidence>
<dbReference type="AlphaFoldDB" id="A0A292PVZ1"/>
<dbReference type="PROSITE" id="PS50939">
    <property type="entry name" value="CYTOCHROME_B561"/>
    <property type="match status" value="1"/>
</dbReference>
<keyword evidence="4" id="KW-0249">Electron transport</keyword>
<dbReference type="Gene3D" id="1.20.120.1770">
    <property type="match status" value="1"/>
</dbReference>
<dbReference type="PANTHER" id="PTHR47797:SF1">
    <property type="entry name" value="CYTOCHROME B561 DOMAIN-CONTAINING PROTEIN-RELATED"/>
    <property type="match status" value="1"/>
</dbReference>
<dbReference type="Gene3D" id="2.60.40.1210">
    <property type="entry name" value="Cellobiose dehydrogenase, cytochrome domain"/>
    <property type="match status" value="1"/>
</dbReference>
<name>A0A292PVZ1_9PEZI</name>
<evidence type="ECO:0008006" key="14">
    <source>
        <dbReference type="Google" id="ProtNLM"/>
    </source>
</evidence>
<keyword evidence="5 8" id="KW-1133">Transmembrane helix</keyword>
<dbReference type="CDD" id="cd08760">
    <property type="entry name" value="Cyt_b561_FRRS1_like"/>
    <property type="match status" value="1"/>
</dbReference>
<comment type="subcellular location">
    <subcellularLocation>
        <location evidence="1">Membrane</location>
    </subcellularLocation>
</comment>
<feature type="chain" id="PRO_5012651893" description="DOMON domain-containing protein" evidence="9">
    <location>
        <begin position="24"/>
        <end position="431"/>
    </location>
</feature>
<feature type="signal peptide" evidence="9">
    <location>
        <begin position="1"/>
        <end position="23"/>
    </location>
</feature>
<evidence type="ECO:0000313" key="13">
    <source>
        <dbReference type="Proteomes" id="UP001412239"/>
    </source>
</evidence>
<evidence type="ECO:0000256" key="3">
    <source>
        <dbReference type="ARBA" id="ARBA00022692"/>
    </source>
</evidence>
<dbReference type="Pfam" id="PF16010">
    <property type="entry name" value="CDH-cyt"/>
    <property type="match status" value="1"/>
</dbReference>
<dbReference type="GO" id="GO:0016020">
    <property type="term" value="C:membrane"/>
    <property type="evidence" value="ECO:0007669"/>
    <property type="project" value="UniProtKB-SubCell"/>
</dbReference>
<keyword evidence="13" id="KW-1185">Reference proteome</keyword>
<feature type="transmembrane region" description="Helical" evidence="8">
    <location>
        <begin position="326"/>
        <end position="345"/>
    </location>
</feature>
<dbReference type="SUPFAM" id="SSF49344">
    <property type="entry name" value="CBD9-like"/>
    <property type="match status" value="1"/>
</dbReference>
<keyword evidence="6 8" id="KW-0472">Membrane</keyword>
<feature type="transmembrane region" description="Helical" evidence="8">
    <location>
        <begin position="396"/>
        <end position="416"/>
    </location>
</feature>
<feature type="transmembrane region" description="Helical" evidence="8">
    <location>
        <begin position="258"/>
        <end position="280"/>
    </location>
</feature>
<feature type="compositionally biased region" description="Polar residues" evidence="7">
    <location>
        <begin position="182"/>
        <end position="202"/>
    </location>
</feature>
<evidence type="ECO:0000256" key="8">
    <source>
        <dbReference type="SAM" id="Phobius"/>
    </source>
</evidence>
<proteinExistence type="predicted"/>
<accession>A0A292PVZ1</accession>
<feature type="transmembrane region" description="Helical" evidence="8">
    <location>
        <begin position="292"/>
        <end position="314"/>
    </location>
</feature>
<dbReference type="SMART" id="SM00665">
    <property type="entry name" value="B561"/>
    <property type="match status" value="1"/>
</dbReference>
<dbReference type="EMBL" id="LN891013">
    <property type="protein sequence ID" value="CUS11706.1"/>
    <property type="molecule type" value="Genomic_DNA"/>
</dbReference>
<evidence type="ECO:0000256" key="5">
    <source>
        <dbReference type="ARBA" id="ARBA00022989"/>
    </source>
</evidence>
<dbReference type="PANTHER" id="PTHR47797">
    <property type="entry name" value="DEHYDROGENASE, PUTATIVE (AFU_ORTHOLOGUE AFUA_8G05805)-RELATED"/>
    <property type="match status" value="1"/>
</dbReference>
<evidence type="ECO:0000256" key="7">
    <source>
        <dbReference type="SAM" id="MobiDB-lite"/>
    </source>
</evidence>
<feature type="domain" description="Cytochrome b561" evidence="11">
    <location>
        <begin position="222"/>
        <end position="422"/>
    </location>
</feature>
<evidence type="ECO:0000256" key="6">
    <source>
        <dbReference type="ARBA" id="ARBA00023136"/>
    </source>
</evidence>
<sequence length="431" mass="45134">MVSFKSLVATALISAAALTHAQSSSPIRGYSNQGSLFSAGWNIPASGQDVFLQLQGPTSAGWVATGIGSGMKDSLMFIIYQDGSGNITVSPRIGKGETEPKFESTIRFELLAGSGVQEELMTANIKCANCRSWDGGRLDVTSKDQNFIWAVGNQRVTSKSQSETLSKHVQNGRYVLDLTEATGGNSQNPFVSSGSADGTTSGVAGPGETGGSNSSGSSASGGSSSSGNGAASSTGSSGSDIRSGSSIAPPRTKADKVLIAHGVIMGVVFTLFFPFGAALIRLLNNRIPNAFALHRGVQILNFLLSVVGMGMGIWRSELSDSHYKTFHQYFGTIIIALLLVQAMLGQLHHSVYLKTQKLSMWSYAHIWHGRFVIIAGIVNGGIGLDLPRADAPVGAVAGYSVVAGVVGVGYLLFYLWRERRKAVAASSTSSP</sequence>
<dbReference type="SMART" id="SM00664">
    <property type="entry name" value="DoH"/>
    <property type="match status" value="1"/>
</dbReference>
<feature type="compositionally biased region" description="Low complexity" evidence="7">
    <location>
        <begin position="211"/>
        <end position="248"/>
    </location>
</feature>
<keyword evidence="2" id="KW-0813">Transport</keyword>